<proteinExistence type="inferred from homology"/>
<dbReference type="SUPFAM" id="SSF52540">
    <property type="entry name" value="P-loop containing nucleoside triphosphate hydrolases"/>
    <property type="match status" value="1"/>
</dbReference>
<keyword evidence="3" id="KW-0547">Nucleotide-binding</keyword>
<evidence type="ECO:0000259" key="6">
    <source>
        <dbReference type="PROSITE" id="PS50893"/>
    </source>
</evidence>
<protein>
    <submittedName>
        <fullName evidence="7">Urea ABC transporter ATP-binding subunit UrtE</fullName>
    </submittedName>
</protein>
<reference evidence="7 8" key="1">
    <citation type="submission" date="2024-02" db="EMBL/GenBank/DDBJ databases">
        <title>Bacterial strain from lacustrine sediment.</title>
        <authorList>
            <person name="Petit C."/>
            <person name="Fadhlaoui K."/>
        </authorList>
    </citation>
    <scope>NUCLEOTIDE SEQUENCE [LARGE SCALE GENOMIC DNA]</scope>
    <source>
        <strain evidence="7 8">IPX-CK</strain>
    </source>
</reference>
<keyword evidence="4 7" id="KW-0067">ATP-binding</keyword>
<dbReference type="PANTHER" id="PTHR43820:SF5">
    <property type="entry name" value="HIGH-AFFINITY BRANCHED-CHAIN AMINO ACID TRANSPORT ATP-BINDING PROTEIN"/>
    <property type="match status" value="1"/>
</dbReference>
<keyword evidence="8" id="KW-1185">Reference proteome</keyword>
<dbReference type="NCBIfam" id="TIGR03410">
    <property type="entry name" value="urea_trans_UrtE"/>
    <property type="match status" value="1"/>
</dbReference>
<evidence type="ECO:0000256" key="2">
    <source>
        <dbReference type="ARBA" id="ARBA00022448"/>
    </source>
</evidence>
<dbReference type="InterPro" id="IPR003439">
    <property type="entry name" value="ABC_transporter-like_ATP-bd"/>
</dbReference>
<dbReference type="InterPro" id="IPR052156">
    <property type="entry name" value="BCAA_Transport_ATP-bd_LivF"/>
</dbReference>
<dbReference type="Pfam" id="PF00005">
    <property type="entry name" value="ABC_tran"/>
    <property type="match status" value="1"/>
</dbReference>
<dbReference type="EMBL" id="CP146256">
    <property type="protein sequence ID" value="XAH74965.1"/>
    <property type="molecule type" value="Genomic_DNA"/>
</dbReference>
<evidence type="ECO:0000313" key="8">
    <source>
        <dbReference type="Proteomes" id="UP001451571"/>
    </source>
</evidence>
<dbReference type="CDD" id="cd03224">
    <property type="entry name" value="ABC_TM1139_LivF_branched"/>
    <property type="match status" value="1"/>
</dbReference>
<evidence type="ECO:0000256" key="4">
    <source>
        <dbReference type="ARBA" id="ARBA00022840"/>
    </source>
</evidence>
<dbReference type="InterPro" id="IPR027417">
    <property type="entry name" value="P-loop_NTPase"/>
</dbReference>
<dbReference type="RefSeq" id="WP_342758539.1">
    <property type="nucleotide sequence ID" value="NZ_CP146256.1"/>
</dbReference>
<evidence type="ECO:0000256" key="1">
    <source>
        <dbReference type="ARBA" id="ARBA00005417"/>
    </source>
</evidence>
<evidence type="ECO:0000256" key="5">
    <source>
        <dbReference type="ARBA" id="ARBA00022970"/>
    </source>
</evidence>
<keyword evidence="5" id="KW-0029">Amino-acid transport</keyword>
<evidence type="ECO:0000313" key="7">
    <source>
        <dbReference type="EMBL" id="XAH74965.1"/>
    </source>
</evidence>
<organism evidence="7 8">
    <name type="scientific">Kineothrix sedimenti</name>
    <dbReference type="NCBI Taxonomy" id="3123317"/>
    <lineage>
        <taxon>Bacteria</taxon>
        <taxon>Bacillati</taxon>
        <taxon>Bacillota</taxon>
        <taxon>Clostridia</taxon>
        <taxon>Lachnospirales</taxon>
        <taxon>Lachnospiraceae</taxon>
        <taxon>Kineothrix</taxon>
    </lineage>
</organism>
<dbReference type="PROSITE" id="PS50893">
    <property type="entry name" value="ABC_TRANSPORTER_2"/>
    <property type="match status" value="1"/>
</dbReference>
<comment type="similarity">
    <text evidence="1">Belongs to the ABC transporter superfamily.</text>
</comment>
<dbReference type="PANTHER" id="PTHR43820">
    <property type="entry name" value="HIGH-AFFINITY BRANCHED-CHAIN AMINO ACID TRANSPORT ATP-BINDING PROTEIN LIVF"/>
    <property type="match status" value="1"/>
</dbReference>
<name>A0ABZ3EYP3_9FIRM</name>
<dbReference type="GO" id="GO:0005524">
    <property type="term" value="F:ATP binding"/>
    <property type="evidence" value="ECO:0007669"/>
    <property type="project" value="UniProtKB-KW"/>
</dbReference>
<dbReference type="InterPro" id="IPR017780">
    <property type="entry name" value="ABC_transptr_urea_ATP-bd_UrtE"/>
</dbReference>
<keyword evidence="2" id="KW-0813">Transport</keyword>
<dbReference type="SMART" id="SM00382">
    <property type="entry name" value="AAA"/>
    <property type="match status" value="1"/>
</dbReference>
<dbReference type="Gene3D" id="3.40.50.300">
    <property type="entry name" value="P-loop containing nucleotide triphosphate hydrolases"/>
    <property type="match status" value="1"/>
</dbReference>
<evidence type="ECO:0000256" key="3">
    <source>
        <dbReference type="ARBA" id="ARBA00022741"/>
    </source>
</evidence>
<sequence length="231" mass="25715">MLKVENVSVNYGKSRVVSEVSFHVKKEDSLVILGRNGVGKTTLLKSIIGLLNLKEGSLTLEGKDISRIKTFERSQSGIAYVPQGREIIPQLTVQENLELGAMAHAVQYHKKVEEIFEYFPILSQHLKRKGGVLSGGQQQQLAIARALMADPQILILDEPTEGIQPNTVSEIANTLDRYHKEKKVPLVIVEQNLKFARKIGNKFLIIQKGTVVNKGSIDELTDDISKKYLSV</sequence>
<accession>A0ABZ3EYP3</accession>
<feature type="domain" description="ABC transporter" evidence="6">
    <location>
        <begin position="2"/>
        <end position="231"/>
    </location>
</feature>
<gene>
    <name evidence="7" type="primary">urtE</name>
    <name evidence="7" type="ORF">V6984_04120</name>
</gene>
<dbReference type="InterPro" id="IPR003593">
    <property type="entry name" value="AAA+_ATPase"/>
</dbReference>
<dbReference type="Proteomes" id="UP001451571">
    <property type="component" value="Chromosome"/>
</dbReference>